<dbReference type="GO" id="GO:0000160">
    <property type="term" value="P:phosphorelay signal transduction system"/>
    <property type="evidence" value="ECO:0007669"/>
    <property type="project" value="InterPro"/>
</dbReference>
<keyword evidence="9" id="KW-1185">Reference proteome</keyword>
<dbReference type="OrthoDB" id="9808843at2"/>
<accession>A0A5N0EJC0</accession>
<dbReference type="CDD" id="cd06170">
    <property type="entry name" value="LuxR_C_like"/>
    <property type="match status" value="1"/>
</dbReference>
<evidence type="ECO:0000259" key="6">
    <source>
        <dbReference type="PROSITE" id="PS50043"/>
    </source>
</evidence>
<dbReference type="GO" id="GO:0003677">
    <property type="term" value="F:DNA binding"/>
    <property type="evidence" value="ECO:0007669"/>
    <property type="project" value="UniProtKB-KW"/>
</dbReference>
<sequence length="216" mass="22780">MIRVAIVDDEALVRSGFTLILGAADDIEVVVTSDGMGAVGAIRAADPQVVLLDIRMPNVDGLHILSKLLEAPQPPIVAMLTTFAADEYIADALRRGASGFILKDTEPQHLGAMVRALAGGAVVLSPKVTKAVVESYLDTVDTGAPELVRRLTNRERDIVVLIADGLSNADIGVRLHLSMGTVKDSVSAIFAKLNISTRVQAALIAERAGILRADLP</sequence>
<comment type="caution">
    <text evidence="8">The sequence shown here is derived from an EMBL/GenBank/DDBJ whole genome shotgun (WGS) entry which is preliminary data.</text>
</comment>
<dbReference type="InterPro" id="IPR039420">
    <property type="entry name" value="WalR-like"/>
</dbReference>
<dbReference type="CDD" id="cd17535">
    <property type="entry name" value="REC_NarL-like"/>
    <property type="match status" value="1"/>
</dbReference>
<dbReference type="RefSeq" id="WP_150401044.1">
    <property type="nucleotide sequence ID" value="NZ_VXLC01000003.1"/>
</dbReference>
<reference evidence="8 9" key="1">
    <citation type="submission" date="2019-09" db="EMBL/GenBank/DDBJ databases">
        <authorList>
            <person name="Wang X."/>
        </authorList>
    </citation>
    <scope>NUCLEOTIDE SEQUENCE [LARGE SCALE GENOMIC DNA]</scope>
    <source>
        <strain evidence="8 9">CICC 11023</strain>
    </source>
</reference>
<organism evidence="8 9">
    <name type="scientific">Nocardia colli</name>
    <dbReference type="NCBI Taxonomy" id="2545717"/>
    <lineage>
        <taxon>Bacteria</taxon>
        <taxon>Bacillati</taxon>
        <taxon>Actinomycetota</taxon>
        <taxon>Actinomycetes</taxon>
        <taxon>Mycobacteriales</taxon>
        <taxon>Nocardiaceae</taxon>
        <taxon>Nocardia</taxon>
    </lineage>
</organism>
<dbReference type="SMART" id="SM00448">
    <property type="entry name" value="REC"/>
    <property type="match status" value="1"/>
</dbReference>
<dbReference type="AlphaFoldDB" id="A0A5N0EJC0"/>
<name>A0A5N0EJC0_9NOCA</name>
<evidence type="ECO:0000313" key="8">
    <source>
        <dbReference type="EMBL" id="KAA8888769.1"/>
    </source>
</evidence>
<dbReference type="Proteomes" id="UP000323876">
    <property type="component" value="Unassembled WGS sequence"/>
</dbReference>
<dbReference type="InterPro" id="IPR058245">
    <property type="entry name" value="NreC/VraR/RcsB-like_REC"/>
</dbReference>
<keyword evidence="4" id="KW-0804">Transcription</keyword>
<dbReference type="InterPro" id="IPR011006">
    <property type="entry name" value="CheY-like_superfamily"/>
</dbReference>
<keyword evidence="2" id="KW-0805">Transcription regulation</keyword>
<gene>
    <name evidence="8" type="ORF">F3087_07050</name>
</gene>
<dbReference type="SMART" id="SM00421">
    <property type="entry name" value="HTH_LUXR"/>
    <property type="match status" value="1"/>
</dbReference>
<dbReference type="InterPro" id="IPR000792">
    <property type="entry name" value="Tscrpt_reg_LuxR_C"/>
</dbReference>
<dbReference type="PROSITE" id="PS50110">
    <property type="entry name" value="RESPONSE_REGULATORY"/>
    <property type="match status" value="1"/>
</dbReference>
<feature type="modified residue" description="4-aspartylphosphate" evidence="5">
    <location>
        <position position="53"/>
    </location>
</feature>
<evidence type="ECO:0000313" key="9">
    <source>
        <dbReference type="Proteomes" id="UP000323876"/>
    </source>
</evidence>
<evidence type="ECO:0000259" key="7">
    <source>
        <dbReference type="PROSITE" id="PS50110"/>
    </source>
</evidence>
<protein>
    <submittedName>
        <fullName evidence="8">Response regulator transcription factor</fullName>
    </submittedName>
</protein>
<proteinExistence type="predicted"/>
<dbReference type="GO" id="GO:0006355">
    <property type="term" value="P:regulation of DNA-templated transcription"/>
    <property type="evidence" value="ECO:0007669"/>
    <property type="project" value="InterPro"/>
</dbReference>
<dbReference type="PANTHER" id="PTHR43214:SF24">
    <property type="entry name" value="TRANSCRIPTIONAL REGULATORY PROTEIN NARL-RELATED"/>
    <property type="match status" value="1"/>
</dbReference>
<dbReference type="Pfam" id="PF00072">
    <property type="entry name" value="Response_reg"/>
    <property type="match status" value="1"/>
</dbReference>
<dbReference type="SUPFAM" id="SSF52172">
    <property type="entry name" value="CheY-like"/>
    <property type="match status" value="1"/>
</dbReference>
<evidence type="ECO:0000256" key="2">
    <source>
        <dbReference type="ARBA" id="ARBA00023015"/>
    </source>
</evidence>
<keyword evidence="1 5" id="KW-0597">Phosphoprotein</keyword>
<feature type="domain" description="Response regulatory" evidence="7">
    <location>
        <begin position="3"/>
        <end position="118"/>
    </location>
</feature>
<evidence type="ECO:0000256" key="1">
    <source>
        <dbReference type="ARBA" id="ARBA00022553"/>
    </source>
</evidence>
<evidence type="ECO:0000256" key="3">
    <source>
        <dbReference type="ARBA" id="ARBA00023125"/>
    </source>
</evidence>
<dbReference type="Pfam" id="PF00196">
    <property type="entry name" value="GerE"/>
    <property type="match status" value="1"/>
</dbReference>
<dbReference type="PRINTS" id="PR00038">
    <property type="entry name" value="HTHLUXR"/>
</dbReference>
<dbReference type="PROSITE" id="PS00622">
    <property type="entry name" value="HTH_LUXR_1"/>
    <property type="match status" value="1"/>
</dbReference>
<feature type="domain" description="HTH luxR-type" evidence="6">
    <location>
        <begin position="144"/>
        <end position="209"/>
    </location>
</feature>
<keyword evidence="3" id="KW-0238">DNA-binding</keyword>
<dbReference type="PANTHER" id="PTHR43214">
    <property type="entry name" value="TWO-COMPONENT RESPONSE REGULATOR"/>
    <property type="match status" value="1"/>
</dbReference>
<dbReference type="InterPro" id="IPR001789">
    <property type="entry name" value="Sig_transdc_resp-reg_receiver"/>
</dbReference>
<dbReference type="Gene3D" id="3.40.50.2300">
    <property type="match status" value="1"/>
</dbReference>
<evidence type="ECO:0000256" key="4">
    <source>
        <dbReference type="ARBA" id="ARBA00023163"/>
    </source>
</evidence>
<dbReference type="EMBL" id="VXLC01000003">
    <property type="protein sequence ID" value="KAA8888769.1"/>
    <property type="molecule type" value="Genomic_DNA"/>
</dbReference>
<evidence type="ECO:0000256" key="5">
    <source>
        <dbReference type="PROSITE-ProRule" id="PRU00169"/>
    </source>
</evidence>
<dbReference type="SUPFAM" id="SSF46894">
    <property type="entry name" value="C-terminal effector domain of the bipartite response regulators"/>
    <property type="match status" value="1"/>
</dbReference>
<dbReference type="InterPro" id="IPR016032">
    <property type="entry name" value="Sig_transdc_resp-reg_C-effctor"/>
</dbReference>
<dbReference type="PROSITE" id="PS50043">
    <property type="entry name" value="HTH_LUXR_2"/>
    <property type="match status" value="1"/>
</dbReference>